<protein>
    <submittedName>
        <fullName evidence="1">Uncharacterized protein</fullName>
    </submittedName>
</protein>
<comment type="caution">
    <text evidence="1">The sequence shown here is derived from an EMBL/GenBank/DDBJ whole genome shotgun (WGS) entry which is preliminary data.</text>
</comment>
<proteinExistence type="predicted"/>
<dbReference type="AlphaFoldDB" id="A0A8X6XZ15"/>
<dbReference type="EMBL" id="BMAV01013472">
    <property type="protein sequence ID" value="GFY61180.1"/>
    <property type="molecule type" value="Genomic_DNA"/>
</dbReference>
<keyword evidence="2" id="KW-1185">Reference proteome</keyword>
<gene>
    <name evidence="1" type="ORF">TNIN_326761</name>
</gene>
<evidence type="ECO:0000313" key="2">
    <source>
        <dbReference type="Proteomes" id="UP000886998"/>
    </source>
</evidence>
<name>A0A8X6XZ15_9ARAC</name>
<sequence>MLFEPHYEKLNQEPENCVYIYEPERQTTQRIITPKDSSKMYVPHRNESELIVDYDTGRESFLARLEIFRERDRQLGNSFNQIHAFKVLNQDAHQETFEEELEMPEQHGR</sequence>
<organism evidence="1 2">
    <name type="scientific">Trichonephila inaurata madagascariensis</name>
    <dbReference type="NCBI Taxonomy" id="2747483"/>
    <lineage>
        <taxon>Eukaryota</taxon>
        <taxon>Metazoa</taxon>
        <taxon>Ecdysozoa</taxon>
        <taxon>Arthropoda</taxon>
        <taxon>Chelicerata</taxon>
        <taxon>Arachnida</taxon>
        <taxon>Araneae</taxon>
        <taxon>Araneomorphae</taxon>
        <taxon>Entelegynae</taxon>
        <taxon>Araneoidea</taxon>
        <taxon>Nephilidae</taxon>
        <taxon>Trichonephila</taxon>
        <taxon>Trichonephila inaurata</taxon>
    </lineage>
</organism>
<dbReference type="OrthoDB" id="6434220at2759"/>
<accession>A0A8X6XZ15</accession>
<reference evidence="1" key="1">
    <citation type="submission" date="2020-08" db="EMBL/GenBank/DDBJ databases">
        <title>Multicomponent nature underlies the extraordinary mechanical properties of spider dragline silk.</title>
        <authorList>
            <person name="Kono N."/>
            <person name="Nakamura H."/>
            <person name="Mori M."/>
            <person name="Yoshida Y."/>
            <person name="Ohtoshi R."/>
            <person name="Malay A.D."/>
            <person name="Moran D.A.P."/>
            <person name="Tomita M."/>
            <person name="Numata K."/>
            <person name="Arakawa K."/>
        </authorList>
    </citation>
    <scope>NUCLEOTIDE SEQUENCE</scope>
</reference>
<dbReference type="Proteomes" id="UP000886998">
    <property type="component" value="Unassembled WGS sequence"/>
</dbReference>
<evidence type="ECO:0000313" key="1">
    <source>
        <dbReference type="EMBL" id="GFY61180.1"/>
    </source>
</evidence>